<evidence type="ECO:0000313" key="1">
    <source>
        <dbReference type="EMBL" id="BBY60124.1"/>
    </source>
</evidence>
<protein>
    <submittedName>
        <fullName evidence="1">Uncharacterized protein</fullName>
    </submittedName>
</protein>
<accession>A0A7I7ST04</accession>
<dbReference type="Gene3D" id="3.30.530.20">
    <property type="match status" value="1"/>
</dbReference>
<organism evidence="1 2">
    <name type="scientific">Mycolicibacterium sarraceniae</name>
    <dbReference type="NCBI Taxonomy" id="1534348"/>
    <lineage>
        <taxon>Bacteria</taxon>
        <taxon>Bacillati</taxon>
        <taxon>Actinomycetota</taxon>
        <taxon>Actinomycetes</taxon>
        <taxon>Mycobacteriales</taxon>
        <taxon>Mycobacteriaceae</taxon>
        <taxon>Mycolicibacterium</taxon>
    </lineage>
</organism>
<name>A0A7I7ST04_9MYCO</name>
<dbReference type="AlphaFoldDB" id="A0A7I7ST04"/>
<dbReference type="InterPro" id="IPR023393">
    <property type="entry name" value="START-like_dom_sf"/>
</dbReference>
<dbReference type="KEGG" id="msar:MSAR_32600"/>
<sequence>MGAAVDEPTSFAFLDGFADADLNPNPDMPISQNTFTFTEHDGGARAVYVSTFASADGRHQVLDMGVVEGSTSASDQIDDLIAS</sequence>
<dbReference type="Proteomes" id="UP000466445">
    <property type="component" value="Chromosome"/>
</dbReference>
<evidence type="ECO:0000313" key="2">
    <source>
        <dbReference type="Proteomes" id="UP000466445"/>
    </source>
</evidence>
<dbReference type="EMBL" id="AP022595">
    <property type="protein sequence ID" value="BBY60124.1"/>
    <property type="molecule type" value="Genomic_DNA"/>
</dbReference>
<keyword evidence="2" id="KW-1185">Reference proteome</keyword>
<dbReference type="SUPFAM" id="SSF55961">
    <property type="entry name" value="Bet v1-like"/>
    <property type="match status" value="1"/>
</dbReference>
<gene>
    <name evidence="1" type="ORF">MSAR_32600</name>
</gene>
<proteinExistence type="predicted"/>
<reference evidence="1 2" key="1">
    <citation type="journal article" date="2019" name="Emerg. Microbes Infect.">
        <title>Comprehensive subspecies identification of 175 nontuberculous mycobacteria species based on 7547 genomic profiles.</title>
        <authorList>
            <person name="Matsumoto Y."/>
            <person name="Kinjo T."/>
            <person name="Motooka D."/>
            <person name="Nabeya D."/>
            <person name="Jung N."/>
            <person name="Uechi K."/>
            <person name="Horii T."/>
            <person name="Iida T."/>
            <person name="Fujita J."/>
            <person name="Nakamura S."/>
        </authorList>
    </citation>
    <scope>NUCLEOTIDE SEQUENCE [LARGE SCALE GENOMIC DNA]</scope>
    <source>
        <strain evidence="1 2">JCM 30395</strain>
    </source>
</reference>